<reference evidence="1" key="1">
    <citation type="submission" date="2021-06" db="EMBL/GenBank/DDBJ databases">
        <authorList>
            <person name="Kallberg Y."/>
            <person name="Tangrot J."/>
            <person name="Rosling A."/>
        </authorList>
    </citation>
    <scope>NUCLEOTIDE SEQUENCE</scope>
    <source>
        <strain evidence="1">BR232B</strain>
    </source>
</reference>
<dbReference type="Proteomes" id="UP000789739">
    <property type="component" value="Unassembled WGS sequence"/>
</dbReference>
<organism evidence="1 2">
    <name type="scientific">Paraglomus brasilianum</name>
    <dbReference type="NCBI Taxonomy" id="144538"/>
    <lineage>
        <taxon>Eukaryota</taxon>
        <taxon>Fungi</taxon>
        <taxon>Fungi incertae sedis</taxon>
        <taxon>Mucoromycota</taxon>
        <taxon>Glomeromycotina</taxon>
        <taxon>Glomeromycetes</taxon>
        <taxon>Paraglomerales</taxon>
        <taxon>Paraglomeraceae</taxon>
        <taxon>Paraglomus</taxon>
    </lineage>
</organism>
<dbReference type="AlphaFoldDB" id="A0A9N9DAE3"/>
<accession>A0A9N9DAE3</accession>
<name>A0A9N9DAE3_9GLOM</name>
<keyword evidence="2" id="KW-1185">Reference proteome</keyword>
<sequence length="89" mass="10503">MLFSTSTYDIGYVPNDNFEGLGWKKSVEYLEAGDESEKDEERARMKKANTEFDIRVPLSELGILAERVKFGLEKWKTLKKRLWRKICRI</sequence>
<comment type="caution">
    <text evidence="1">The sequence shown here is derived from an EMBL/GenBank/DDBJ whole genome shotgun (WGS) entry which is preliminary data.</text>
</comment>
<evidence type="ECO:0000313" key="2">
    <source>
        <dbReference type="Proteomes" id="UP000789739"/>
    </source>
</evidence>
<evidence type="ECO:0000313" key="1">
    <source>
        <dbReference type="EMBL" id="CAG8629085.1"/>
    </source>
</evidence>
<protein>
    <submittedName>
        <fullName evidence="1">10926_t:CDS:1</fullName>
    </submittedName>
</protein>
<proteinExistence type="predicted"/>
<gene>
    <name evidence="1" type="ORF">PBRASI_LOCUS9148</name>
</gene>
<dbReference type="EMBL" id="CAJVPI010001864">
    <property type="protein sequence ID" value="CAG8629085.1"/>
    <property type="molecule type" value="Genomic_DNA"/>
</dbReference>